<feature type="non-terminal residue" evidence="1">
    <location>
        <position position="167"/>
    </location>
</feature>
<reference evidence="1" key="1">
    <citation type="submission" date="2021-02" db="EMBL/GenBank/DDBJ databases">
        <authorList>
            <person name="Nowell W R."/>
        </authorList>
    </citation>
    <scope>NUCLEOTIDE SEQUENCE</scope>
</reference>
<feature type="non-terminal residue" evidence="1">
    <location>
        <position position="1"/>
    </location>
</feature>
<keyword evidence="2" id="KW-1185">Reference proteome</keyword>
<dbReference type="Proteomes" id="UP000663873">
    <property type="component" value="Unassembled WGS sequence"/>
</dbReference>
<protein>
    <submittedName>
        <fullName evidence="1">Uncharacterized protein</fullName>
    </submittedName>
</protein>
<evidence type="ECO:0000313" key="1">
    <source>
        <dbReference type="EMBL" id="CAF4764459.1"/>
    </source>
</evidence>
<name>A0A821MBJ7_9BILA</name>
<sequence>YFLERLFAMIPRQDFVQFINPNTFISNECLGVLSTLGDKENHSKPINVIVRIISSNNEHRYCYAIGTLSITADLSWLELERTCVKLFMDHITQIDSPFDYTKSSIGCTANHIDIITLGLTKWNYQDSPNDESPMPYTAAHVQDTLTIYLKGIQSNTTDSLAYNYFIP</sequence>
<evidence type="ECO:0000313" key="2">
    <source>
        <dbReference type="Proteomes" id="UP000663873"/>
    </source>
</evidence>
<gene>
    <name evidence="1" type="ORF">UJA718_LOCUS39604</name>
</gene>
<dbReference type="AlphaFoldDB" id="A0A821MBJ7"/>
<comment type="caution">
    <text evidence="1">The sequence shown here is derived from an EMBL/GenBank/DDBJ whole genome shotgun (WGS) entry which is preliminary data.</text>
</comment>
<accession>A0A821MBJ7</accession>
<organism evidence="1 2">
    <name type="scientific">Rotaria socialis</name>
    <dbReference type="NCBI Taxonomy" id="392032"/>
    <lineage>
        <taxon>Eukaryota</taxon>
        <taxon>Metazoa</taxon>
        <taxon>Spiralia</taxon>
        <taxon>Gnathifera</taxon>
        <taxon>Rotifera</taxon>
        <taxon>Eurotatoria</taxon>
        <taxon>Bdelloidea</taxon>
        <taxon>Philodinida</taxon>
        <taxon>Philodinidae</taxon>
        <taxon>Rotaria</taxon>
    </lineage>
</organism>
<dbReference type="EMBL" id="CAJOBP010042192">
    <property type="protein sequence ID" value="CAF4764459.1"/>
    <property type="molecule type" value="Genomic_DNA"/>
</dbReference>
<proteinExistence type="predicted"/>